<feature type="region of interest" description="Disordered" evidence="1">
    <location>
        <begin position="173"/>
        <end position="234"/>
    </location>
</feature>
<evidence type="ECO:0000313" key="3">
    <source>
        <dbReference type="Proteomes" id="UP000183685"/>
    </source>
</evidence>
<dbReference type="InterPro" id="IPR010421">
    <property type="entry name" value="TrcR"/>
</dbReference>
<dbReference type="RefSeq" id="WP_068304100.1">
    <property type="nucleotide sequence ID" value="NZ_DAIOMO010000004.1"/>
</dbReference>
<accession>A0A1G6ZZZ7</accession>
<feature type="compositionally biased region" description="Basic and acidic residues" evidence="1">
    <location>
        <begin position="173"/>
        <end position="185"/>
    </location>
</feature>
<evidence type="ECO:0000256" key="1">
    <source>
        <dbReference type="SAM" id="MobiDB-lite"/>
    </source>
</evidence>
<feature type="compositionally biased region" description="Low complexity" evidence="1">
    <location>
        <begin position="186"/>
        <end position="205"/>
    </location>
</feature>
<dbReference type="Pfam" id="PF06242">
    <property type="entry name" value="TrcR"/>
    <property type="match status" value="1"/>
</dbReference>
<sequence length="234" mass="25297">MTQPLMPMATAVWLVDNTALTFKQIAEFCQLHELEVQGIADGTVGTNIVGQDPTASGQLTWDEINRCQADPKGALVLSEDDVKAVPRTKGPRYTPVSKRQDKPDAIAWLVRNHPELSDLQISRLVGTTKPTISAIRERSHWNIQNIKPQDPVGLGLCKQLELDEAVRQAAARRDKAAAKSGEKPAEAAPVEAPVEAPVVEAPAEEAPAKEKELTAADVFGEEPAADADEEADKE</sequence>
<dbReference type="AlphaFoldDB" id="A0A1G6ZZZ7"/>
<dbReference type="OrthoDB" id="9789843at2"/>
<gene>
    <name evidence="2" type="ORF">SAMN04488071_2033</name>
</gene>
<proteinExistence type="predicted"/>
<name>A0A1G6ZZZ7_9PROT</name>
<organism evidence="2 3">
    <name type="scientific">Kordiimonas lacus</name>
    <dbReference type="NCBI Taxonomy" id="637679"/>
    <lineage>
        <taxon>Bacteria</taxon>
        <taxon>Pseudomonadati</taxon>
        <taxon>Pseudomonadota</taxon>
        <taxon>Alphaproteobacteria</taxon>
        <taxon>Kordiimonadales</taxon>
        <taxon>Kordiimonadaceae</taxon>
        <taxon>Kordiimonas</taxon>
    </lineage>
</organism>
<feature type="compositionally biased region" description="Acidic residues" evidence="1">
    <location>
        <begin position="219"/>
        <end position="234"/>
    </location>
</feature>
<dbReference type="Proteomes" id="UP000183685">
    <property type="component" value="Unassembled WGS sequence"/>
</dbReference>
<dbReference type="EMBL" id="FNAK01000004">
    <property type="protein sequence ID" value="SDE08244.1"/>
    <property type="molecule type" value="Genomic_DNA"/>
</dbReference>
<evidence type="ECO:0000313" key="2">
    <source>
        <dbReference type="EMBL" id="SDE08244.1"/>
    </source>
</evidence>
<evidence type="ECO:0008006" key="4">
    <source>
        <dbReference type="Google" id="ProtNLM"/>
    </source>
</evidence>
<protein>
    <recommendedName>
        <fullName evidence="4">Cytoplasmic protein</fullName>
    </recommendedName>
</protein>
<reference evidence="2 3" key="1">
    <citation type="submission" date="2016-10" db="EMBL/GenBank/DDBJ databases">
        <authorList>
            <person name="de Groot N.N."/>
        </authorList>
    </citation>
    <scope>NUCLEOTIDE SEQUENCE [LARGE SCALE GENOMIC DNA]</scope>
    <source>
        <strain evidence="2 3">CGMCC 1.9109</strain>
    </source>
</reference>
<dbReference type="STRING" id="637679.GCA_001550055_01824"/>
<keyword evidence="3" id="KW-1185">Reference proteome</keyword>